<dbReference type="EMBL" id="CAJOBR010087070">
    <property type="protein sequence ID" value="CAF5134473.1"/>
    <property type="molecule type" value="Genomic_DNA"/>
</dbReference>
<organism evidence="2 4">
    <name type="scientific">Rotaria socialis</name>
    <dbReference type="NCBI Taxonomy" id="392032"/>
    <lineage>
        <taxon>Eukaryota</taxon>
        <taxon>Metazoa</taxon>
        <taxon>Spiralia</taxon>
        <taxon>Gnathifera</taxon>
        <taxon>Rotifera</taxon>
        <taxon>Eurotatoria</taxon>
        <taxon>Bdelloidea</taxon>
        <taxon>Philodinida</taxon>
        <taxon>Philodinidae</taxon>
        <taxon>Rotaria</taxon>
    </lineage>
</organism>
<protein>
    <submittedName>
        <fullName evidence="2">Uncharacterized protein</fullName>
    </submittedName>
</protein>
<reference evidence="2" key="1">
    <citation type="submission" date="2021-02" db="EMBL/GenBank/DDBJ databases">
        <authorList>
            <person name="Nowell W R."/>
        </authorList>
    </citation>
    <scope>NUCLEOTIDE SEQUENCE</scope>
</reference>
<dbReference type="AlphaFoldDB" id="A0A821ZSB9"/>
<gene>
    <name evidence="2" type="ORF">QYT958_LOCUS37290</name>
    <name evidence="3" type="ORF">QYT958_LOCUS47127</name>
</gene>
<sequence length="45" mass="4780">MDYPPSLGDPNSHQTDHYASPTSLPPSVTPKSAAARDDTHTNTSN</sequence>
<evidence type="ECO:0000313" key="2">
    <source>
        <dbReference type="EMBL" id="CAF4992778.1"/>
    </source>
</evidence>
<evidence type="ECO:0000313" key="3">
    <source>
        <dbReference type="EMBL" id="CAF5134473.1"/>
    </source>
</evidence>
<feature type="non-terminal residue" evidence="2">
    <location>
        <position position="45"/>
    </location>
</feature>
<name>A0A821ZSB9_9BILA</name>
<dbReference type="EMBL" id="CAJOBR010030871">
    <property type="protein sequence ID" value="CAF4992778.1"/>
    <property type="molecule type" value="Genomic_DNA"/>
</dbReference>
<feature type="region of interest" description="Disordered" evidence="1">
    <location>
        <begin position="1"/>
        <end position="45"/>
    </location>
</feature>
<evidence type="ECO:0000313" key="4">
    <source>
        <dbReference type="Proteomes" id="UP000663848"/>
    </source>
</evidence>
<dbReference type="Proteomes" id="UP000663848">
    <property type="component" value="Unassembled WGS sequence"/>
</dbReference>
<accession>A0A821ZSB9</accession>
<feature type="compositionally biased region" description="Basic and acidic residues" evidence="1">
    <location>
        <begin position="34"/>
        <end position="45"/>
    </location>
</feature>
<proteinExistence type="predicted"/>
<evidence type="ECO:0000256" key="1">
    <source>
        <dbReference type="SAM" id="MobiDB-lite"/>
    </source>
</evidence>
<comment type="caution">
    <text evidence="2">The sequence shown here is derived from an EMBL/GenBank/DDBJ whole genome shotgun (WGS) entry which is preliminary data.</text>
</comment>